<dbReference type="EC" id="2.4.2.1" evidence="2"/>
<protein>
    <submittedName>
        <fullName evidence="2">Purine nucleoside phosphorylase DeoD-type</fullName>
        <ecNumber evidence="2">2.4.2.1</ecNumber>
    </submittedName>
</protein>
<proteinExistence type="predicted"/>
<dbReference type="SUPFAM" id="SSF53167">
    <property type="entry name" value="Purine and uridine phosphorylases"/>
    <property type="match status" value="1"/>
</dbReference>
<dbReference type="Pfam" id="PF01048">
    <property type="entry name" value="PNP_UDP_1"/>
    <property type="match status" value="1"/>
</dbReference>
<dbReference type="AlphaFoldDB" id="A0A645HRN8"/>
<dbReference type="PANTHER" id="PTHR43691:SF11">
    <property type="entry name" value="FI09636P-RELATED"/>
    <property type="match status" value="1"/>
</dbReference>
<dbReference type="PANTHER" id="PTHR43691">
    <property type="entry name" value="URIDINE PHOSPHORYLASE"/>
    <property type="match status" value="1"/>
</dbReference>
<evidence type="ECO:0000259" key="1">
    <source>
        <dbReference type="Pfam" id="PF01048"/>
    </source>
</evidence>
<dbReference type="GO" id="GO:0004731">
    <property type="term" value="F:purine-nucleoside phosphorylase activity"/>
    <property type="evidence" value="ECO:0007669"/>
    <property type="project" value="UniProtKB-EC"/>
</dbReference>
<organism evidence="2">
    <name type="scientific">bioreactor metagenome</name>
    <dbReference type="NCBI Taxonomy" id="1076179"/>
    <lineage>
        <taxon>unclassified sequences</taxon>
        <taxon>metagenomes</taxon>
        <taxon>ecological metagenomes</taxon>
    </lineage>
</organism>
<gene>
    <name evidence="2" type="primary">deoD_34</name>
    <name evidence="2" type="ORF">SDC9_189273</name>
</gene>
<dbReference type="Gene3D" id="3.40.50.1580">
    <property type="entry name" value="Nucleoside phosphorylase domain"/>
    <property type="match status" value="1"/>
</dbReference>
<comment type="caution">
    <text evidence="2">The sequence shown here is derived from an EMBL/GenBank/DDBJ whole genome shotgun (WGS) entry which is preliminary data.</text>
</comment>
<accession>A0A645HRN8</accession>
<keyword evidence="2" id="KW-0808">Transferase</keyword>
<sequence>MLQAAVDKARELGLELKVGNVISSDIFYPEEDYSTLDWTKMGVLSVEMESAALYTLAARHGKQALSILTVSDHLVTGVKASADERQKSFTAMMELALEIAE</sequence>
<keyword evidence="2" id="KW-0328">Glycosyltransferase</keyword>
<feature type="domain" description="Nucleoside phosphorylase" evidence="1">
    <location>
        <begin position="2"/>
        <end position="94"/>
    </location>
</feature>
<dbReference type="GO" id="GO:0006152">
    <property type="term" value="P:purine nucleoside catabolic process"/>
    <property type="evidence" value="ECO:0007669"/>
    <property type="project" value="TreeGrafter"/>
</dbReference>
<reference evidence="2" key="1">
    <citation type="submission" date="2019-08" db="EMBL/GenBank/DDBJ databases">
        <authorList>
            <person name="Kucharzyk K."/>
            <person name="Murdoch R.W."/>
            <person name="Higgins S."/>
            <person name="Loffler F."/>
        </authorList>
    </citation>
    <scope>NUCLEOTIDE SEQUENCE</scope>
</reference>
<name>A0A645HRN8_9ZZZZ</name>
<dbReference type="GO" id="GO:0005829">
    <property type="term" value="C:cytosol"/>
    <property type="evidence" value="ECO:0007669"/>
    <property type="project" value="TreeGrafter"/>
</dbReference>
<dbReference type="EMBL" id="VSSQ01098954">
    <property type="protein sequence ID" value="MPN41718.1"/>
    <property type="molecule type" value="Genomic_DNA"/>
</dbReference>
<dbReference type="InterPro" id="IPR035994">
    <property type="entry name" value="Nucleoside_phosphorylase_sf"/>
</dbReference>
<evidence type="ECO:0000313" key="2">
    <source>
        <dbReference type="EMBL" id="MPN41718.1"/>
    </source>
</evidence>
<dbReference type="InterPro" id="IPR000845">
    <property type="entry name" value="Nucleoside_phosphorylase_d"/>
</dbReference>